<comment type="caution">
    <text evidence="1">The sequence shown here is derived from an EMBL/GenBank/DDBJ whole genome shotgun (WGS) entry which is preliminary data.</text>
</comment>
<sequence length="54" mass="6021">MISDELRRLRAALVMIASQKLENELSDDEWDGADIDAGYNGCVREAREALTPPD</sequence>
<accession>X0UHD3</accession>
<name>X0UHD3_9ZZZZ</name>
<reference evidence="1" key="1">
    <citation type="journal article" date="2014" name="Front. Microbiol.">
        <title>High frequency of phylogenetically diverse reductive dehalogenase-homologous genes in deep subseafloor sedimentary metagenomes.</title>
        <authorList>
            <person name="Kawai M."/>
            <person name="Futagami T."/>
            <person name="Toyoda A."/>
            <person name="Takaki Y."/>
            <person name="Nishi S."/>
            <person name="Hori S."/>
            <person name="Arai W."/>
            <person name="Tsubouchi T."/>
            <person name="Morono Y."/>
            <person name="Uchiyama I."/>
            <person name="Ito T."/>
            <person name="Fujiyama A."/>
            <person name="Inagaki F."/>
            <person name="Takami H."/>
        </authorList>
    </citation>
    <scope>NUCLEOTIDE SEQUENCE</scope>
    <source>
        <strain evidence="1">Expedition CK06-06</strain>
    </source>
</reference>
<proteinExistence type="predicted"/>
<dbReference type="EMBL" id="BARS01017845">
    <property type="protein sequence ID" value="GAF87930.1"/>
    <property type="molecule type" value="Genomic_DNA"/>
</dbReference>
<gene>
    <name evidence="1" type="ORF">S01H1_29124</name>
</gene>
<protein>
    <submittedName>
        <fullName evidence="1">Uncharacterized protein</fullName>
    </submittedName>
</protein>
<dbReference type="AlphaFoldDB" id="X0UHD3"/>
<organism evidence="1">
    <name type="scientific">marine sediment metagenome</name>
    <dbReference type="NCBI Taxonomy" id="412755"/>
    <lineage>
        <taxon>unclassified sequences</taxon>
        <taxon>metagenomes</taxon>
        <taxon>ecological metagenomes</taxon>
    </lineage>
</organism>
<evidence type="ECO:0000313" key="1">
    <source>
        <dbReference type="EMBL" id="GAF87930.1"/>
    </source>
</evidence>